<comment type="caution">
    <text evidence="1">The sequence shown here is derived from an EMBL/GenBank/DDBJ whole genome shotgun (WGS) entry which is preliminary data.</text>
</comment>
<proteinExistence type="predicted"/>
<keyword evidence="2" id="KW-1185">Reference proteome</keyword>
<name>A0AAD6L7V3_9ROSI</name>
<gene>
    <name evidence="1" type="ORF">NC653_041040</name>
</gene>
<dbReference type="Proteomes" id="UP001164929">
    <property type="component" value="Chromosome 19"/>
</dbReference>
<organism evidence="1 2">
    <name type="scientific">Populus alba x Populus x berolinensis</name>
    <dbReference type="NCBI Taxonomy" id="444605"/>
    <lineage>
        <taxon>Eukaryota</taxon>
        <taxon>Viridiplantae</taxon>
        <taxon>Streptophyta</taxon>
        <taxon>Embryophyta</taxon>
        <taxon>Tracheophyta</taxon>
        <taxon>Spermatophyta</taxon>
        <taxon>Magnoliopsida</taxon>
        <taxon>eudicotyledons</taxon>
        <taxon>Gunneridae</taxon>
        <taxon>Pentapetalae</taxon>
        <taxon>rosids</taxon>
        <taxon>fabids</taxon>
        <taxon>Malpighiales</taxon>
        <taxon>Salicaceae</taxon>
        <taxon>Saliceae</taxon>
        <taxon>Populus</taxon>
    </lineage>
</organism>
<sequence>MKTPDVRQVSARGLVDLDLLPLVGGELTNHNAKVALLGVCAPHLLSRIIWSCWDSSLFPPSLIYHPLFFCSGGHSHGFSLGSGSVLSKFLLHRRAMSLFHGDAVACVQQANVVC</sequence>
<accession>A0AAD6L7V3</accession>
<evidence type="ECO:0000313" key="1">
    <source>
        <dbReference type="EMBL" id="KAJ6951768.1"/>
    </source>
</evidence>
<reference evidence="1" key="1">
    <citation type="journal article" date="2023" name="Mol. Ecol. Resour.">
        <title>Chromosome-level genome assembly of a triploid poplar Populus alba 'Berolinensis'.</title>
        <authorList>
            <person name="Chen S."/>
            <person name="Yu Y."/>
            <person name="Wang X."/>
            <person name="Wang S."/>
            <person name="Zhang T."/>
            <person name="Zhou Y."/>
            <person name="He R."/>
            <person name="Meng N."/>
            <person name="Wang Y."/>
            <person name="Liu W."/>
            <person name="Liu Z."/>
            <person name="Liu J."/>
            <person name="Guo Q."/>
            <person name="Huang H."/>
            <person name="Sederoff R.R."/>
            <person name="Wang G."/>
            <person name="Qu G."/>
            <person name="Chen S."/>
        </authorList>
    </citation>
    <scope>NUCLEOTIDE SEQUENCE</scope>
    <source>
        <strain evidence="1">SC-2020</strain>
    </source>
</reference>
<dbReference type="EMBL" id="JAQIZT010000019">
    <property type="protein sequence ID" value="KAJ6951768.1"/>
    <property type="molecule type" value="Genomic_DNA"/>
</dbReference>
<evidence type="ECO:0000313" key="2">
    <source>
        <dbReference type="Proteomes" id="UP001164929"/>
    </source>
</evidence>
<dbReference type="AlphaFoldDB" id="A0AAD6L7V3"/>
<protein>
    <submittedName>
        <fullName evidence="1">Uncharacterized protein</fullName>
    </submittedName>
</protein>